<protein>
    <submittedName>
        <fullName evidence="4">16S rRNA (Guanine(527)-N(7))-methyltransferase</fullName>
        <ecNumber evidence="4">2.1.1.170</ecNumber>
    </submittedName>
</protein>
<keyword evidence="1" id="KW-0963">Cytoplasm</keyword>
<dbReference type="GO" id="GO:0070043">
    <property type="term" value="F:rRNA (guanine-N7-)-methyltransferase activity"/>
    <property type="evidence" value="ECO:0007669"/>
    <property type="project" value="TreeGrafter"/>
</dbReference>
<gene>
    <name evidence="4" type="ORF">MNBD_NITROSPIRAE02-1119</name>
</gene>
<dbReference type="PANTHER" id="PTHR31760:SF0">
    <property type="entry name" value="S-ADENOSYL-L-METHIONINE-DEPENDENT METHYLTRANSFERASES SUPERFAMILY PROTEIN"/>
    <property type="match status" value="1"/>
</dbReference>
<dbReference type="PANTHER" id="PTHR31760">
    <property type="entry name" value="S-ADENOSYL-L-METHIONINE-DEPENDENT METHYLTRANSFERASES SUPERFAMILY PROTEIN"/>
    <property type="match status" value="1"/>
</dbReference>
<dbReference type="Gene3D" id="3.40.50.150">
    <property type="entry name" value="Vaccinia Virus protein VP39"/>
    <property type="match status" value="1"/>
</dbReference>
<evidence type="ECO:0000313" key="4">
    <source>
        <dbReference type="EMBL" id="VAX28226.1"/>
    </source>
</evidence>
<accession>A0A3B1CCL3</accession>
<dbReference type="EC" id="2.1.1.170" evidence="4"/>
<keyword evidence="2" id="KW-0698">rRNA processing</keyword>
<evidence type="ECO:0000256" key="3">
    <source>
        <dbReference type="ARBA" id="ARBA00022679"/>
    </source>
</evidence>
<dbReference type="CDD" id="cd02440">
    <property type="entry name" value="AdoMet_MTases"/>
    <property type="match status" value="1"/>
</dbReference>
<organism evidence="4">
    <name type="scientific">hydrothermal vent metagenome</name>
    <dbReference type="NCBI Taxonomy" id="652676"/>
    <lineage>
        <taxon>unclassified sequences</taxon>
        <taxon>metagenomes</taxon>
        <taxon>ecological metagenomes</taxon>
    </lineage>
</organism>
<dbReference type="EMBL" id="UOGH01000079">
    <property type="protein sequence ID" value="VAX28226.1"/>
    <property type="molecule type" value="Genomic_DNA"/>
</dbReference>
<evidence type="ECO:0000256" key="2">
    <source>
        <dbReference type="ARBA" id="ARBA00022552"/>
    </source>
</evidence>
<keyword evidence="3 4" id="KW-0808">Transferase</keyword>
<dbReference type="HAMAP" id="MF_00074">
    <property type="entry name" value="16SrRNA_methyltr_G"/>
    <property type="match status" value="1"/>
</dbReference>
<sequence length="226" mass="25677">MAEDFLDILTSGLQELGIEPDEDILNKYAIYHRELRTWSKAYNITGLKDDRAMAIRLFLDSLLYLKVFPAPPRVRTRHPRVLDVGSGGGFPGVVLKIARPELSVSLMEPSWKKAGFLRHICNKLRLTDIAVIQSTLQEHVRSAGGEVYDIIVTRALFSTYDFIRKTEKILSRGGVLILGKGPAYREEIKEAQTRLGSKIKDFNIETIAQKLPLTDMERYFIRVTLT</sequence>
<dbReference type="InterPro" id="IPR029063">
    <property type="entry name" value="SAM-dependent_MTases_sf"/>
</dbReference>
<reference evidence="4" key="1">
    <citation type="submission" date="2018-06" db="EMBL/GenBank/DDBJ databases">
        <authorList>
            <person name="Zhirakovskaya E."/>
        </authorList>
    </citation>
    <scope>NUCLEOTIDE SEQUENCE</scope>
</reference>
<dbReference type="AlphaFoldDB" id="A0A3B1CCL3"/>
<dbReference type="InterPro" id="IPR003682">
    <property type="entry name" value="rRNA_ssu_MeTfrase_G"/>
</dbReference>
<name>A0A3B1CCL3_9ZZZZ</name>
<proteinExistence type="inferred from homology"/>
<evidence type="ECO:0000256" key="1">
    <source>
        <dbReference type="ARBA" id="ARBA00022490"/>
    </source>
</evidence>
<dbReference type="GO" id="GO:0005829">
    <property type="term" value="C:cytosol"/>
    <property type="evidence" value="ECO:0007669"/>
    <property type="project" value="TreeGrafter"/>
</dbReference>
<dbReference type="PIRSF" id="PIRSF003078">
    <property type="entry name" value="GidB"/>
    <property type="match status" value="1"/>
</dbReference>
<dbReference type="NCBIfam" id="TIGR00138">
    <property type="entry name" value="rsmG_gidB"/>
    <property type="match status" value="1"/>
</dbReference>
<dbReference type="SUPFAM" id="SSF53335">
    <property type="entry name" value="S-adenosyl-L-methionine-dependent methyltransferases"/>
    <property type="match status" value="1"/>
</dbReference>
<dbReference type="Pfam" id="PF02527">
    <property type="entry name" value="GidB"/>
    <property type="match status" value="1"/>
</dbReference>
<keyword evidence="4" id="KW-0489">Methyltransferase</keyword>